<name>A0AAU6SNG9_UNCXX</name>
<dbReference type="PANTHER" id="PTHR43179">
    <property type="entry name" value="RHAMNOSYLTRANSFERASE WBBL"/>
    <property type="match status" value="1"/>
</dbReference>
<feature type="compositionally biased region" description="Low complexity" evidence="1">
    <location>
        <begin position="1"/>
        <end position="13"/>
    </location>
</feature>
<evidence type="ECO:0000256" key="1">
    <source>
        <dbReference type="SAM" id="MobiDB-lite"/>
    </source>
</evidence>
<reference evidence="2" key="1">
    <citation type="submission" date="2022-03" db="EMBL/GenBank/DDBJ databases">
        <title>Sea Food Isolates.</title>
        <authorList>
            <person name="Li c."/>
        </authorList>
    </citation>
    <scope>NUCLEOTIDE SEQUENCE</scope>
    <source>
        <strain evidence="2">19PA01SH03</strain>
    </source>
</reference>
<feature type="region of interest" description="Disordered" evidence="1">
    <location>
        <begin position="1"/>
        <end position="22"/>
    </location>
</feature>
<dbReference type="Pfam" id="PF13641">
    <property type="entry name" value="Glyco_tranf_2_3"/>
    <property type="match status" value="1"/>
</dbReference>
<gene>
    <name evidence="2" type="ORF">MRN70_01115</name>
</gene>
<evidence type="ECO:0000313" key="2">
    <source>
        <dbReference type="EMBL" id="XAG21494.1"/>
    </source>
</evidence>
<dbReference type="PANTHER" id="PTHR43179:SF7">
    <property type="entry name" value="RHAMNOSYLTRANSFERASE WBBL"/>
    <property type="match status" value="1"/>
</dbReference>
<accession>A0AAU6SNG9</accession>
<dbReference type="Gene3D" id="3.90.550.10">
    <property type="entry name" value="Spore Coat Polysaccharide Biosynthesis Protein SpsA, Chain A"/>
    <property type="match status" value="1"/>
</dbReference>
<organism evidence="2">
    <name type="scientific">bacterium 19PA01SH03</name>
    <dbReference type="NCBI Taxonomy" id="2920705"/>
    <lineage>
        <taxon>Bacteria</taxon>
    </lineage>
</organism>
<dbReference type="AlphaFoldDB" id="A0AAU6SNG9"/>
<dbReference type="EMBL" id="CP095338">
    <property type="protein sequence ID" value="XAG21494.1"/>
    <property type="molecule type" value="Genomic_DNA"/>
</dbReference>
<protein>
    <submittedName>
        <fullName evidence="2">Glycosyltransferase family 2 protein</fullName>
    </submittedName>
</protein>
<dbReference type="InterPro" id="IPR029044">
    <property type="entry name" value="Nucleotide-diphossugar_trans"/>
</dbReference>
<sequence length="712" mass="80467">MTESQLSLSTTESAHADNDLLMPGPLTSQGDYWLDLHIRDPWQYQGVVIEFLDNDLQHQQLPLGMSLHGCVRQWIRLPKGASAIALRDSNRGSSLTVRLTEQTVRRASSCYAGVHRLLALLAVIRRNDVLNKSALLRQLWRCWRDEGILAAYQRLQRCKVRSPALPLASWWHEHLFQRASQLADLQRRLSQQQLSKVVIWIYPRAGMQQEDFLATLTSCCQQGVEIYIDAKIPFVIPQGIAARVMSFQALHQDTNWQHGLLLPVGARLLPHAAACFIQAGLNQPQAEVIYTDHALAERDSVKASVPTELYLKPDWCLERQRAEHYCGDVLFVSKTVLQRVDSRWAERSSSHPAYDFLLSIAETFAAEVFYHLRLPLWLQTYQWGLSSLFPDLTIHLQRCGVQAQCLPCEHGMADNDRVGEIRYQTAWQPKVSLLVPLRDNLAVTRQCVDSVLSLTDYPDYEIVLIDNQSQQPETLTWLASIAKHPQVTLLHYDAPFNFSAINNVAAQQAKGEVIVLLNNDTQVIDPIWLSEMLACLDLPNVGVVGAQLLFANGLIQHAGCVVGPQQVATHRLAFSSPAIAAQKGEGQSRQQVSAVTAACLMIRKSLYQALDGLDEQLSVAFNDVDLCLRVGEQGLRVLYTPFAKLYHYESLSRGKDTTPEKKQRAAQEVEYMHQRWSISSYQDPFYHPMLDARLANFQLNPFPQGVNDWNRL</sequence>
<dbReference type="CDD" id="cd04186">
    <property type="entry name" value="GT_2_like_c"/>
    <property type="match status" value="1"/>
</dbReference>
<proteinExistence type="predicted"/>
<dbReference type="SUPFAM" id="SSF53448">
    <property type="entry name" value="Nucleotide-diphospho-sugar transferases"/>
    <property type="match status" value="1"/>
</dbReference>